<protein>
    <recommendedName>
        <fullName evidence="8">Transforming acidic coiled-coil-containing protein C-terminal domain-containing protein</fullName>
    </recommendedName>
</protein>
<dbReference type="GO" id="GO:0005856">
    <property type="term" value="C:cytoskeleton"/>
    <property type="evidence" value="ECO:0007669"/>
    <property type="project" value="UniProtKB-SubCell"/>
</dbReference>
<dbReference type="PANTHER" id="PTHR13924:SF10">
    <property type="entry name" value="TRANSFORMING ACIDIC COILED-COIL PROTEIN, ISOFORM K"/>
    <property type="match status" value="1"/>
</dbReference>
<dbReference type="EMBL" id="JANBQB010001819">
    <property type="protein sequence ID" value="KAJ1970338.1"/>
    <property type="molecule type" value="Genomic_DNA"/>
</dbReference>
<dbReference type="Pfam" id="PF05010">
    <property type="entry name" value="TACC_C"/>
    <property type="match status" value="1"/>
</dbReference>
<evidence type="ECO:0000259" key="8">
    <source>
        <dbReference type="Pfam" id="PF05010"/>
    </source>
</evidence>
<keyword evidence="6" id="KW-0206">Cytoskeleton</keyword>
<keyword evidence="10" id="KW-1185">Reference proteome</keyword>
<dbReference type="PANTHER" id="PTHR13924">
    <property type="entry name" value="TRANSFORMING ACIDIC COILED-COIL CONTAINING PROTEIN 1/2"/>
    <property type="match status" value="1"/>
</dbReference>
<evidence type="ECO:0000313" key="10">
    <source>
        <dbReference type="Proteomes" id="UP001151582"/>
    </source>
</evidence>
<evidence type="ECO:0000256" key="3">
    <source>
        <dbReference type="ARBA" id="ARBA00022490"/>
    </source>
</evidence>
<evidence type="ECO:0000313" key="9">
    <source>
        <dbReference type="EMBL" id="KAJ1970338.1"/>
    </source>
</evidence>
<evidence type="ECO:0000256" key="2">
    <source>
        <dbReference type="ARBA" id="ARBA00009423"/>
    </source>
</evidence>
<dbReference type="OrthoDB" id="10255048at2759"/>
<dbReference type="Gene3D" id="1.20.5.1700">
    <property type="match status" value="1"/>
</dbReference>
<keyword evidence="5 7" id="KW-0175">Coiled coil</keyword>
<evidence type="ECO:0000256" key="5">
    <source>
        <dbReference type="ARBA" id="ARBA00023054"/>
    </source>
</evidence>
<name>A0A9W8B147_9FUNG</name>
<keyword evidence="4" id="KW-0597">Phosphoprotein</keyword>
<accession>A0A9W8B147</accession>
<evidence type="ECO:0000256" key="6">
    <source>
        <dbReference type="ARBA" id="ARBA00023212"/>
    </source>
</evidence>
<proteinExistence type="inferred from homology"/>
<dbReference type="GO" id="GO:0005737">
    <property type="term" value="C:cytoplasm"/>
    <property type="evidence" value="ECO:0007669"/>
    <property type="project" value="TreeGrafter"/>
</dbReference>
<dbReference type="InterPro" id="IPR039915">
    <property type="entry name" value="TACC"/>
</dbReference>
<feature type="domain" description="Transforming acidic coiled-coil-containing protein C-terminal" evidence="8">
    <location>
        <begin position="1"/>
        <end position="138"/>
    </location>
</feature>
<dbReference type="InterPro" id="IPR007707">
    <property type="entry name" value="TACC_C"/>
</dbReference>
<reference evidence="9" key="1">
    <citation type="submission" date="2022-07" db="EMBL/GenBank/DDBJ databases">
        <title>Phylogenomic reconstructions and comparative analyses of Kickxellomycotina fungi.</title>
        <authorList>
            <person name="Reynolds N.K."/>
            <person name="Stajich J.E."/>
            <person name="Barry K."/>
            <person name="Grigoriev I.V."/>
            <person name="Crous P."/>
            <person name="Smith M.E."/>
        </authorList>
    </citation>
    <scope>NUCLEOTIDE SEQUENCE</scope>
    <source>
        <strain evidence="9">RSA 567</strain>
    </source>
</reference>
<dbReference type="GO" id="GO:0007052">
    <property type="term" value="P:mitotic spindle organization"/>
    <property type="evidence" value="ECO:0007669"/>
    <property type="project" value="InterPro"/>
</dbReference>
<evidence type="ECO:0000256" key="7">
    <source>
        <dbReference type="SAM" id="Coils"/>
    </source>
</evidence>
<evidence type="ECO:0000256" key="4">
    <source>
        <dbReference type="ARBA" id="ARBA00022553"/>
    </source>
</evidence>
<sequence>MQQAIAERESLQLSIKTMQMSIDDLEDRCKELKDANKELEEASVCKFDTNDRLKAETKALKDNVKAGEDNFDKLKTHAESKIQGANDEIAKVRTQKDKEISLLKAQISRAESKIASLDATIETKTKENQELMTICDELMTKMSG</sequence>
<feature type="coiled-coil region" evidence="7">
    <location>
        <begin position="8"/>
        <end position="127"/>
    </location>
</feature>
<evidence type="ECO:0000256" key="1">
    <source>
        <dbReference type="ARBA" id="ARBA00004245"/>
    </source>
</evidence>
<comment type="caution">
    <text evidence="9">The sequence shown here is derived from an EMBL/GenBank/DDBJ whole genome shotgun (WGS) entry which is preliminary data.</text>
</comment>
<comment type="subcellular location">
    <subcellularLocation>
        <location evidence="1">Cytoplasm</location>
        <location evidence="1">Cytoskeleton</location>
    </subcellularLocation>
</comment>
<comment type="similarity">
    <text evidence="2">Belongs to the TACC family.</text>
</comment>
<dbReference type="Proteomes" id="UP001151582">
    <property type="component" value="Unassembled WGS sequence"/>
</dbReference>
<organism evidence="9 10">
    <name type="scientific">Dimargaris verticillata</name>
    <dbReference type="NCBI Taxonomy" id="2761393"/>
    <lineage>
        <taxon>Eukaryota</taxon>
        <taxon>Fungi</taxon>
        <taxon>Fungi incertae sedis</taxon>
        <taxon>Zoopagomycota</taxon>
        <taxon>Kickxellomycotina</taxon>
        <taxon>Dimargaritomycetes</taxon>
        <taxon>Dimargaritales</taxon>
        <taxon>Dimargaritaceae</taxon>
        <taxon>Dimargaris</taxon>
    </lineage>
</organism>
<gene>
    <name evidence="9" type="ORF">H4R34_006086</name>
</gene>
<keyword evidence="3" id="KW-0963">Cytoplasm</keyword>
<dbReference type="FunFam" id="1.20.5.1700:FF:000001">
    <property type="entry name" value="Transforming acidic coiled-coil-containing protein 1 isoform 2"/>
    <property type="match status" value="1"/>
</dbReference>
<dbReference type="AlphaFoldDB" id="A0A9W8B147"/>